<keyword evidence="1" id="KW-1133">Transmembrane helix</keyword>
<dbReference type="PIRSF" id="PIRSF019083">
    <property type="entry name" value="UCP019083_VanZ"/>
    <property type="match status" value="1"/>
</dbReference>
<keyword evidence="1" id="KW-0812">Transmembrane</keyword>
<evidence type="ECO:0000256" key="1">
    <source>
        <dbReference type="SAM" id="Phobius"/>
    </source>
</evidence>
<dbReference type="InterPro" id="IPR006976">
    <property type="entry name" value="VanZ-like"/>
</dbReference>
<evidence type="ECO:0000259" key="2">
    <source>
        <dbReference type="Pfam" id="PF04892"/>
    </source>
</evidence>
<accession>A0A414S2M7</accession>
<dbReference type="InterPro" id="IPR016747">
    <property type="entry name" value="Phosphotransbutyrylase"/>
</dbReference>
<name>A0A414S2M7_9FIRM</name>
<dbReference type="EMBL" id="QRHW01000008">
    <property type="protein sequence ID" value="RHG09343.1"/>
    <property type="molecule type" value="Genomic_DNA"/>
</dbReference>
<protein>
    <submittedName>
        <fullName evidence="3">VanZ family protein</fullName>
    </submittedName>
</protein>
<dbReference type="RefSeq" id="WP_118309491.1">
    <property type="nucleotide sequence ID" value="NZ_QRHW01000008.1"/>
</dbReference>
<dbReference type="Proteomes" id="UP000284112">
    <property type="component" value="Unassembled WGS sequence"/>
</dbReference>
<dbReference type="NCBIfam" id="NF037970">
    <property type="entry name" value="vanZ_1"/>
    <property type="match status" value="1"/>
</dbReference>
<dbReference type="AlphaFoldDB" id="A0A414S2M7"/>
<evidence type="ECO:0000313" key="4">
    <source>
        <dbReference type="Proteomes" id="UP000284112"/>
    </source>
</evidence>
<proteinExistence type="predicted"/>
<comment type="caution">
    <text evidence="3">The sequence shown here is derived from an EMBL/GenBank/DDBJ whole genome shotgun (WGS) entry which is preliminary data.</text>
</comment>
<keyword evidence="1" id="KW-0472">Membrane</keyword>
<evidence type="ECO:0000313" key="3">
    <source>
        <dbReference type="EMBL" id="RHG09343.1"/>
    </source>
</evidence>
<gene>
    <name evidence="3" type="ORF">DW641_06725</name>
</gene>
<feature type="domain" description="VanZ-like" evidence="2">
    <location>
        <begin position="25"/>
        <end position="165"/>
    </location>
</feature>
<reference evidence="3 4" key="1">
    <citation type="submission" date="2018-08" db="EMBL/GenBank/DDBJ databases">
        <title>A genome reference for cultivated species of the human gut microbiota.</title>
        <authorList>
            <person name="Zou Y."/>
            <person name="Xue W."/>
            <person name="Luo G."/>
        </authorList>
    </citation>
    <scope>NUCLEOTIDE SEQUENCE [LARGE SCALE GENOMIC DNA]</scope>
    <source>
        <strain evidence="3 4">AM23-13</strain>
    </source>
</reference>
<feature type="transmembrane region" description="Helical" evidence="1">
    <location>
        <begin position="21"/>
        <end position="41"/>
    </location>
</feature>
<sequence length="195" mass="22108">MNRKKKTGKNMAGNRRKRNKAGIIWLFLMLIWLMVIFSFSAKKADESTVMSHSVGKLIGNIVIPEYRSWPEDKQEQFAEKIDFPVRKCAHASEYAVLGVLMLGTAYSFAEDRGKKNRLLCWCAGTSYAATDEFHQLFVPGRSCQFRDVCIDSAGILTGIVLFSLIKHQIAKYNEKKKVAKNVKNQGKSLDKNHDS</sequence>
<dbReference type="Pfam" id="PF04892">
    <property type="entry name" value="VanZ"/>
    <property type="match status" value="1"/>
</dbReference>
<organism evidence="3 4">
    <name type="scientific">Dorea longicatena</name>
    <dbReference type="NCBI Taxonomy" id="88431"/>
    <lineage>
        <taxon>Bacteria</taxon>
        <taxon>Bacillati</taxon>
        <taxon>Bacillota</taxon>
        <taxon>Clostridia</taxon>
        <taxon>Lachnospirales</taxon>
        <taxon>Lachnospiraceae</taxon>
        <taxon>Dorea</taxon>
    </lineage>
</organism>